<protein>
    <recommendedName>
        <fullName evidence="3">DZIP3-like HEPN domain-containing protein</fullName>
    </recommendedName>
</protein>
<comment type="caution">
    <text evidence="1">The sequence shown here is derived from an EMBL/GenBank/DDBJ whole genome shotgun (WGS) entry which is preliminary data.</text>
</comment>
<dbReference type="Proteomes" id="UP000683360">
    <property type="component" value="Unassembled WGS sequence"/>
</dbReference>
<evidence type="ECO:0008006" key="3">
    <source>
        <dbReference type="Google" id="ProtNLM"/>
    </source>
</evidence>
<reference evidence="1" key="1">
    <citation type="submission" date="2021-03" db="EMBL/GenBank/DDBJ databases">
        <authorList>
            <person name="Bekaert M."/>
        </authorList>
    </citation>
    <scope>NUCLEOTIDE SEQUENCE</scope>
</reference>
<proteinExistence type="predicted"/>
<organism evidence="1 2">
    <name type="scientific">Mytilus edulis</name>
    <name type="common">Blue mussel</name>
    <dbReference type="NCBI Taxonomy" id="6550"/>
    <lineage>
        <taxon>Eukaryota</taxon>
        <taxon>Metazoa</taxon>
        <taxon>Spiralia</taxon>
        <taxon>Lophotrochozoa</taxon>
        <taxon>Mollusca</taxon>
        <taxon>Bivalvia</taxon>
        <taxon>Autobranchia</taxon>
        <taxon>Pteriomorphia</taxon>
        <taxon>Mytilida</taxon>
        <taxon>Mytiloidea</taxon>
        <taxon>Mytilidae</taxon>
        <taxon>Mytilinae</taxon>
        <taxon>Mytilus</taxon>
    </lineage>
</organism>
<gene>
    <name evidence="1" type="ORF">MEDL_18544</name>
</gene>
<accession>A0A8S3R8H9</accession>
<dbReference type="EMBL" id="CAJPWZ010000936">
    <property type="protein sequence ID" value="CAG2204077.1"/>
    <property type="molecule type" value="Genomic_DNA"/>
</dbReference>
<name>A0A8S3R8H9_MYTED</name>
<sequence length="283" mass="32202">MWISDKSCRSCCNGVMPLAEGFLRKDDIDFLYQKSTNDDDPSCYFANQGISTANLAPRLSYILLQALSNEIKVSNRLRKCRNDIAHRASLTLKANDFDQMWNEISTMLLQLSYVYGGEQDVSTKLQILKTEGTAENFEILLANVQRVLKEDEQLDKLQAVMKAYHCDILSSLHEEFGNMKAFFKQFQPVNESNSSNEKRRKIVKLKVEAQGTEINVITSTAEYTLESNSEQTDNLNEDSSTAMAKPVLKTCPVSPKEKERTTEKHYALSTTKWYLISMLSLFS</sequence>
<dbReference type="AlphaFoldDB" id="A0A8S3R8H9"/>
<dbReference type="OrthoDB" id="2384430at2759"/>
<evidence type="ECO:0000313" key="2">
    <source>
        <dbReference type="Proteomes" id="UP000683360"/>
    </source>
</evidence>
<evidence type="ECO:0000313" key="1">
    <source>
        <dbReference type="EMBL" id="CAG2204077.1"/>
    </source>
</evidence>
<keyword evidence="2" id="KW-1185">Reference proteome</keyword>